<dbReference type="InterPro" id="IPR015943">
    <property type="entry name" value="WD40/YVTN_repeat-like_dom_sf"/>
</dbReference>
<evidence type="ECO:0000256" key="7">
    <source>
        <dbReference type="HAMAP-Rule" id="MF_03027"/>
    </source>
</evidence>
<dbReference type="GO" id="GO:0005654">
    <property type="term" value="C:nucleoplasm"/>
    <property type="evidence" value="ECO:0007669"/>
    <property type="project" value="UniProtKB-SubCell"/>
</dbReference>
<sequence>MKRKRSVGNSKEKKEIEGSEEETFDLRDMQNKSDEDSSDSETDGQDSESEGGDISSSVDEEDESEEEVENSTNTPNEPSTSLTQEKDEYEFDSSDEEDIRNTVGNVPMQWYRDYEHVGYDIAGKKIMRPVSGNEIDDFLAKMDDPNYWRTVKDKLTGQNVVLSDKDTELIEKLKAGRTADPDASNPFAPWIDFFTHEVMKHPVTNQPRDKRSFIPSYWEKVKVGKMVHAIKMGWSKPKIDKEKTSDDEAEGYKYYDLWAKTEDNRKPRFHIPAPKLPLPGHAESYNPAPEYLFTEKEKEEWEAKESEERRIQFEPKKYDSLRTVPAYVKFVNERFQRCLDLYLCPRQRKMKLNVDPNDLIPKLPSPQDLQPFPCVQSLIYKGHENLIRSISVHPMGQWLVSGSDDGTVRIWEVSTARCLRTLTFKGKVKRVAFNPNSGLSLIAVAVDKELIILNSLVGDKVVKSNTDSIFESFENGETNEKVEWKTSSGEDYANGIRLRISHIKDISDVKWHVKGDYLAVVIPNAEKHSVCIHQISKRRSQHPFKKPKGLVQCVAFHPIRPFFFVATQRYIRVYNLAKQELIKKCMSNCKWLSSLEIHPQGDNLIAGSYDRRLCWFDLDMSTKPYKNLRHHKKAIRSVAFHKKYPLFASASDDCSAIVCHGQVYSDLMTNALIVPLKILRGHASAQGLGVLDCVFHPFQPWLFTSGADGTIRLYTS</sequence>
<dbReference type="SMART" id="SM01035">
    <property type="entry name" value="BOP1NT"/>
    <property type="match status" value="1"/>
</dbReference>
<dbReference type="GO" id="GO:0070545">
    <property type="term" value="C:PeBoW complex"/>
    <property type="evidence" value="ECO:0007669"/>
    <property type="project" value="TreeGrafter"/>
</dbReference>
<evidence type="ECO:0000313" key="11">
    <source>
        <dbReference type="EMBL" id="CAD5121461.1"/>
    </source>
</evidence>
<dbReference type="Pfam" id="PF08145">
    <property type="entry name" value="BOP1NT"/>
    <property type="match status" value="1"/>
</dbReference>
<organism evidence="11 12">
    <name type="scientific">Dimorphilus gyrociliatus</name>
    <dbReference type="NCBI Taxonomy" id="2664684"/>
    <lineage>
        <taxon>Eukaryota</taxon>
        <taxon>Metazoa</taxon>
        <taxon>Spiralia</taxon>
        <taxon>Lophotrochozoa</taxon>
        <taxon>Annelida</taxon>
        <taxon>Polychaeta</taxon>
        <taxon>Polychaeta incertae sedis</taxon>
        <taxon>Dinophilidae</taxon>
        <taxon>Dimorphilus</taxon>
    </lineage>
</organism>
<dbReference type="Gene3D" id="2.130.10.10">
    <property type="entry name" value="YVTN repeat-like/Quinoprotein amine dehydrogenase"/>
    <property type="match status" value="1"/>
</dbReference>
<comment type="caution">
    <text evidence="11">The sequence shown here is derived from an EMBL/GenBank/DDBJ whole genome shotgun (WGS) entry which is preliminary data.</text>
</comment>
<evidence type="ECO:0000259" key="10">
    <source>
        <dbReference type="SMART" id="SM01035"/>
    </source>
</evidence>
<dbReference type="GO" id="GO:0000466">
    <property type="term" value="P:maturation of 5.8S rRNA from tricistronic rRNA transcript (SSU-rRNA, 5.8S rRNA, LSU-rRNA)"/>
    <property type="evidence" value="ECO:0007669"/>
    <property type="project" value="UniProtKB-UniRule"/>
</dbReference>
<keyword evidence="2 7" id="KW-0698">rRNA processing</keyword>
<reference evidence="11 12" key="1">
    <citation type="submission" date="2020-08" db="EMBL/GenBank/DDBJ databases">
        <authorList>
            <person name="Hejnol A."/>
        </authorList>
    </citation>
    <scope>NUCLEOTIDE SEQUENCE [LARGE SCALE GENOMIC DNA]</scope>
</reference>
<keyword evidence="12" id="KW-1185">Reference proteome</keyword>
<name>A0A7I8W3W4_9ANNE</name>
<dbReference type="GO" id="GO:0043021">
    <property type="term" value="F:ribonucleoprotein complex binding"/>
    <property type="evidence" value="ECO:0007669"/>
    <property type="project" value="UniProtKB-UniRule"/>
</dbReference>
<feature type="compositionally biased region" description="Acidic residues" evidence="9">
    <location>
        <begin position="58"/>
        <end position="69"/>
    </location>
</feature>
<evidence type="ECO:0000313" key="12">
    <source>
        <dbReference type="Proteomes" id="UP000549394"/>
    </source>
</evidence>
<evidence type="ECO:0000256" key="3">
    <source>
        <dbReference type="ARBA" id="ARBA00022574"/>
    </source>
</evidence>
<dbReference type="SUPFAM" id="SSF50978">
    <property type="entry name" value="WD40 repeat-like"/>
    <property type="match status" value="1"/>
</dbReference>
<keyword evidence="3 8" id="KW-0853">WD repeat</keyword>
<evidence type="ECO:0000256" key="5">
    <source>
        <dbReference type="ARBA" id="ARBA00023242"/>
    </source>
</evidence>
<dbReference type="FunFam" id="2.130.10.10:FF:000061">
    <property type="entry name" value="Ribosome biogenesis protein BOP1 homolog"/>
    <property type="match status" value="1"/>
</dbReference>
<dbReference type="Pfam" id="PF00400">
    <property type="entry name" value="WD40"/>
    <property type="match status" value="4"/>
</dbReference>
<dbReference type="Proteomes" id="UP000549394">
    <property type="component" value="Unassembled WGS sequence"/>
</dbReference>
<keyword evidence="5 7" id="KW-0539">Nucleus</keyword>
<comment type="function">
    <text evidence="7">Required for maturation of ribosomal RNAs and formation of the large ribosomal subunit.</text>
</comment>
<evidence type="ECO:0000256" key="2">
    <source>
        <dbReference type="ARBA" id="ARBA00022552"/>
    </source>
</evidence>
<keyword evidence="1 7" id="KW-0690">Ribosome biogenesis</keyword>
<evidence type="ECO:0000256" key="9">
    <source>
        <dbReference type="SAM" id="MobiDB-lite"/>
    </source>
</evidence>
<feature type="compositionally biased region" description="Acidic residues" evidence="9">
    <location>
        <begin position="87"/>
        <end position="98"/>
    </location>
</feature>
<dbReference type="InterPro" id="IPR036322">
    <property type="entry name" value="WD40_repeat_dom_sf"/>
</dbReference>
<dbReference type="AlphaFoldDB" id="A0A7I8W3W4"/>
<dbReference type="PROSITE" id="PS50294">
    <property type="entry name" value="WD_REPEATS_REGION"/>
    <property type="match status" value="1"/>
</dbReference>
<dbReference type="InterPro" id="IPR028598">
    <property type="entry name" value="BOP1/Erb1"/>
</dbReference>
<comment type="subcellular location">
    <subcellularLocation>
        <location evidence="7">Nucleus</location>
        <location evidence="7">Nucleolus</location>
    </subcellularLocation>
    <subcellularLocation>
        <location evidence="7">Nucleus</location>
        <location evidence="7">Nucleoplasm</location>
    </subcellularLocation>
</comment>
<dbReference type="PANTHER" id="PTHR17605:SF0">
    <property type="entry name" value="RIBOSOME BIOGENESIS PROTEIN BOP1"/>
    <property type="match status" value="1"/>
</dbReference>
<dbReference type="GO" id="GO:0000463">
    <property type="term" value="P:maturation of LSU-rRNA from tricistronic rRNA transcript (SSU-rRNA, 5.8S rRNA, LSU-rRNA)"/>
    <property type="evidence" value="ECO:0007669"/>
    <property type="project" value="UniProtKB-UniRule"/>
</dbReference>
<protein>
    <recommendedName>
        <fullName evidence="7">Ribosome biogenesis protein BOP1 homolog</fullName>
    </recommendedName>
</protein>
<dbReference type="OrthoDB" id="5571054at2759"/>
<feature type="domain" description="BOP1 N-terminal" evidence="10">
    <location>
        <begin position="111"/>
        <end position="373"/>
    </location>
</feature>
<keyword evidence="4" id="KW-0677">Repeat</keyword>
<evidence type="ECO:0000256" key="1">
    <source>
        <dbReference type="ARBA" id="ARBA00022517"/>
    </source>
</evidence>
<dbReference type="InterPro" id="IPR001680">
    <property type="entry name" value="WD40_rpt"/>
</dbReference>
<dbReference type="EMBL" id="CAJFCJ010000014">
    <property type="protein sequence ID" value="CAD5121461.1"/>
    <property type="molecule type" value="Genomic_DNA"/>
</dbReference>
<evidence type="ECO:0000256" key="4">
    <source>
        <dbReference type="ARBA" id="ARBA00022737"/>
    </source>
</evidence>
<feature type="compositionally biased region" description="Polar residues" evidence="9">
    <location>
        <begin position="72"/>
        <end position="83"/>
    </location>
</feature>
<dbReference type="PROSITE" id="PS50082">
    <property type="entry name" value="WD_REPEATS_2"/>
    <property type="match status" value="1"/>
</dbReference>
<feature type="region of interest" description="Disordered" evidence="9">
    <location>
        <begin position="1"/>
        <end position="101"/>
    </location>
</feature>
<dbReference type="PANTHER" id="PTHR17605">
    <property type="entry name" value="RIBOSOME BIOGENESIS PROTEIN BOP1 BLOCK OF PROLIFERATION 1 PROTEIN"/>
    <property type="match status" value="1"/>
</dbReference>
<feature type="compositionally biased region" description="Acidic residues" evidence="9">
    <location>
        <begin position="36"/>
        <end position="51"/>
    </location>
</feature>
<feature type="compositionally biased region" description="Basic and acidic residues" evidence="9">
    <location>
        <begin position="24"/>
        <end position="35"/>
    </location>
</feature>
<comment type="similarity">
    <text evidence="7">Belongs to the WD repeat BOP1/ERB1 family.</text>
</comment>
<dbReference type="SMART" id="SM00320">
    <property type="entry name" value="WD40"/>
    <property type="match status" value="6"/>
</dbReference>
<dbReference type="GO" id="GO:0030687">
    <property type="term" value="C:preribosome, large subunit precursor"/>
    <property type="evidence" value="ECO:0007669"/>
    <property type="project" value="UniProtKB-UniRule"/>
</dbReference>
<evidence type="ECO:0000256" key="8">
    <source>
        <dbReference type="PROSITE-ProRule" id="PRU00221"/>
    </source>
</evidence>
<accession>A0A7I8W3W4</accession>
<feature type="repeat" description="WD" evidence="8">
    <location>
        <begin position="380"/>
        <end position="421"/>
    </location>
</feature>
<evidence type="ECO:0000256" key="6">
    <source>
        <dbReference type="ARBA" id="ARBA00055102"/>
    </source>
</evidence>
<proteinExistence type="inferred from homology"/>
<dbReference type="InterPro" id="IPR012953">
    <property type="entry name" value="BOP1_N_dom"/>
</dbReference>
<dbReference type="PROSITE" id="PS00678">
    <property type="entry name" value="WD_REPEATS_1"/>
    <property type="match status" value="1"/>
</dbReference>
<gene>
    <name evidence="11" type="ORF">DGYR_LOCUS9411</name>
</gene>
<dbReference type="HAMAP" id="MF_03027">
    <property type="entry name" value="BOP1"/>
    <property type="match status" value="1"/>
</dbReference>
<dbReference type="InterPro" id="IPR019775">
    <property type="entry name" value="WD40_repeat_CS"/>
</dbReference>
<comment type="function">
    <text evidence="6">Component of the PeBoW complex, which is required for maturation of 28S and 5.8S ribosomal RNAs and formation of the 60S ribosome.</text>
</comment>